<protein>
    <recommendedName>
        <fullName evidence="3">BTB domain-containing protein</fullName>
    </recommendedName>
</protein>
<evidence type="ECO:0000313" key="1">
    <source>
        <dbReference type="EMBL" id="KAF5322087.1"/>
    </source>
</evidence>
<dbReference type="AlphaFoldDB" id="A0A8H5BH70"/>
<comment type="caution">
    <text evidence="1">The sequence shown here is derived from an EMBL/GenBank/DDBJ whole genome shotgun (WGS) entry which is preliminary data.</text>
</comment>
<gene>
    <name evidence="1" type="ORF">D9619_002109</name>
</gene>
<sequence length="300" mass="33113">MMDETVHPSIVHPVSGSLLPVDATTAVAIPDPSLLLRAQDTGPLPVVDDEFQFELVYFLVENTLFTAIKQWFMVEGSPFPDMFSLAGLGNGSVDESGSSEANSGVEGKSPRNPIVLEQTKAAHFRAFLRALYPLGRKVTTYDDWIGVLHLSTRWNFSHVRTTAINALDVLILSGSPKRIHLGEEYMVPDWLRGGLIGAVSLAMEENLDLDTLSKPPMSLDLQTIAKIFYICYQAKGSQNTAFCQCRKKKPVNRAAYKICPSCGLPWDPPGTVETLVDQVFASRLEMCRYIPNDTSTYPLS</sequence>
<evidence type="ECO:0000313" key="2">
    <source>
        <dbReference type="Proteomes" id="UP000567179"/>
    </source>
</evidence>
<proteinExistence type="predicted"/>
<dbReference type="EMBL" id="JAACJJ010000028">
    <property type="protein sequence ID" value="KAF5322087.1"/>
    <property type="molecule type" value="Genomic_DNA"/>
</dbReference>
<accession>A0A8H5BH70</accession>
<evidence type="ECO:0008006" key="3">
    <source>
        <dbReference type="Google" id="ProtNLM"/>
    </source>
</evidence>
<dbReference type="Proteomes" id="UP000567179">
    <property type="component" value="Unassembled WGS sequence"/>
</dbReference>
<reference evidence="1 2" key="1">
    <citation type="journal article" date="2020" name="ISME J.">
        <title>Uncovering the hidden diversity of litter-decomposition mechanisms in mushroom-forming fungi.</title>
        <authorList>
            <person name="Floudas D."/>
            <person name="Bentzer J."/>
            <person name="Ahren D."/>
            <person name="Johansson T."/>
            <person name="Persson P."/>
            <person name="Tunlid A."/>
        </authorList>
    </citation>
    <scope>NUCLEOTIDE SEQUENCE [LARGE SCALE GENOMIC DNA]</scope>
    <source>
        <strain evidence="1 2">CBS 101986</strain>
    </source>
</reference>
<organism evidence="1 2">
    <name type="scientific">Psilocybe cf. subviscida</name>
    <dbReference type="NCBI Taxonomy" id="2480587"/>
    <lineage>
        <taxon>Eukaryota</taxon>
        <taxon>Fungi</taxon>
        <taxon>Dikarya</taxon>
        <taxon>Basidiomycota</taxon>
        <taxon>Agaricomycotina</taxon>
        <taxon>Agaricomycetes</taxon>
        <taxon>Agaricomycetidae</taxon>
        <taxon>Agaricales</taxon>
        <taxon>Agaricineae</taxon>
        <taxon>Strophariaceae</taxon>
        <taxon>Psilocybe</taxon>
    </lineage>
</organism>
<keyword evidence="2" id="KW-1185">Reference proteome</keyword>
<dbReference type="OrthoDB" id="3199068at2759"/>
<name>A0A8H5BH70_9AGAR</name>